<dbReference type="Gene3D" id="3.30.50.10">
    <property type="entry name" value="Erythroid Transcription Factor GATA-1, subunit A"/>
    <property type="match status" value="1"/>
</dbReference>
<evidence type="ECO:0000256" key="2">
    <source>
        <dbReference type="ARBA" id="ARBA00022771"/>
    </source>
</evidence>
<keyword evidence="3" id="KW-0862">Zinc</keyword>
<dbReference type="SMART" id="SM00399">
    <property type="entry name" value="ZnF_C4"/>
    <property type="match status" value="1"/>
</dbReference>
<dbReference type="Gene3D" id="1.10.565.10">
    <property type="entry name" value="Retinoid X Receptor"/>
    <property type="match status" value="1"/>
</dbReference>
<feature type="region of interest" description="Disordered" evidence="9">
    <location>
        <begin position="134"/>
        <end position="158"/>
    </location>
</feature>
<dbReference type="Pfam" id="PF00104">
    <property type="entry name" value="Hormone_recep"/>
    <property type="match status" value="1"/>
</dbReference>
<sequence>MRGKKRPPEERVSNKAGPLPPCKICGEPAAGFHYGVNTCEACKGFFRRSLLRRDGYTCLGSGNCPIGTNRRKSCPKCRYDRCVEFGMSKDAIKTGRYTCKKRNQDCLEVKISERVQRETGLAATQLADIKDPSKLPGYGDISSSSSSSSGNSTPFSEINDCVGDNSNSKIAGDIVVEDAGSAEENILDLSEKHLQDEDGSISSKESVQSRKEDCQIPSKDEATGVVNAINDIVTRRISDKEASSSVSPSNCALSHKPTCTKPIAPTFLSPSMSEDVSVDAFLSSTLTCSTTNSGKSSPSSPFPLFEFPKAESKTSLFRKSESVTATRYAGQKDSASDDARRRSTYEHPPLQPNIESVSNLFVSDSRLSDTHFACGSNDFQPIRSTSNSSCTNGSIPIYNSNARFDVNHQQTTESKLLTQQTLDRKDMPSKCDSERFGDIYTELHEHDESVFAEAQTHSEHCTNNEYQRQKGHHHHHQQSQQLHHQQQQQQQQQHDFHLYQPHSIQQCNGQHVQSNIHYLVPEGQPMRIHNHRRQKVVYDKQQNNVFNIVETSDSVSKYQPTHRTEPRQDKKEAEKRKMLATPDLSHFLTKSEAESYHSPSLSQHLPPALAVRLESISRDCPVQFSRYDADAVESKLAPCCAVTPVSGNCVPPSPAENSFPATQSSQSVSQQSKNGDCIRCQDSTCFCPSHSTCKGVQNSAGEPESLSVDNWCDIDADPNVSLLDGADKSLGSAPADPNVPPLDGAEKSLGSPPADPNVPPLDGAEKSLGSHDGDTPAGGDPLPPLPSCPPVPQIQYSEVEIEDLVASLVASHQRFIYDSISLSEEFLQKGVQECEERCHLQEEVFGQMGFIEQSEYEHIYKSTGLDLDNRFEKIAHLADALDSNVRQVISFVKAIPGFKDISLNSQKELLKASISELYFLGYHRSFLRGYHLIVDMKHAYCVHKILTLYPKEYIKRLFKLAFQLQNLKLSPKTTVMLKVLCVFFPDRADVDDRYQCEVLLDKYLQCFLHQLKQDFPSNHGLVMAKLTQLLTDLRVVEVMSQQVWHTRVSRYETMSSKPILVELFA</sequence>
<dbReference type="PRINTS" id="PR00047">
    <property type="entry name" value="STROIDFINGER"/>
</dbReference>
<dbReference type="AlphaFoldDB" id="A0AAE0XZY2"/>
<feature type="region of interest" description="Disordered" evidence="9">
    <location>
        <begin position="191"/>
        <end position="216"/>
    </location>
</feature>
<dbReference type="CDD" id="cd06916">
    <property type="entry name" value="NR_DBD_like"/>
    <property type="match status" value="1"/>
</dbReference>
<evidence type="ECO:0000256" key="7">
    <source>
        <dbReference type="ARBA" id="ARBA00023170"/>
    </source>
</evidence>
<keyword evidence="5" id="KW-0238">DNA-binding</keyword>
<dbReference type="PROSITE" id="PS00031">
    <property type="entry name" value="NUCLEAR_REC_DBD_1"/>
    <property type="match status" value="1"/>
</dbReference>
<feature type="domain" description="NR LBD" evidence="11">
    <location>
        <begin position="800"/>
        <end position="1065"/>
    </location>
</feature>
<gene>
    <name evidence="12" type="ORF">RRG08_032615</name>
</gene>
<feature type="compositionally biased region" description="Polar residues" evidence="9">
    <location>
        <begin position="316"/>
        <end position="325"/>
    </location>
</feature>
<dbReference type="EMBL" id="JAWDGP010007236">
    <property type="protein sequence ID" value="KAK3727656.1"/>
    <property type="molecule type" value="Genomic_DNA"/>
</dbReference>
<evidence type="ECO:0008006" key="14">
    <source>
        <dbReference type="Google" id="ProtNLM"/>
    </source>
</evidence>
<evidence type="ECO:0000256" key="1">
    <source>
        <dbReference type="ARBA" id="ARBA00022723"/>
    </source>
</evidence>
<keyword evidence="4" id="KW-0805">Transcription regulation</keyword>
<reference evidence="12" key="1">
    <citation type="journal article" date="2023" name="G3 (Bethesda)">
        <title>A reference genome for the long-term kleptoplast-retaining sea slug Elysia crispata morphotype clarki.</title>
        <authorList>
            <person name="Eastman K.E."/>
            <person name="Pendleton A.L."/>
            <person name="Shaikh M.A."/>
            <person name="Suttiyut T."/>
            <person name="Ogas R."/>
            <person name="Tomko P."/>
            <person name="Gavelis G."/>
            <person name="Widhalm J.R."/>
            <person name="Wisecaver J.H."/>
        </authorList>
    </citation>
    <scope>NUCLEOTIDE SEQUENCE</scope>
    <source>
        <strain evidence="12">ECLA1</strain>
    </source>
</reference>
<organism evidence="12 13">
    <name type="scientific">Elysia crispata</name>
    <name type="common">lettuce slug</name>
    <dbReference type="NCBI Taxonomy" id="231223"/>
    <lineage>
        <taxon>Eukaryota</taxon>
        <taxon>Metazoa</taxon>
        <taxon>Spiralia</taxon>
        <taxon>Lophotrochozoa</taxon>
        <taxon>Mollusca</taxon>
        <taxon>Gastropoda</taxon>
        <taxon>Heterobranchia</taxon>
        <taxon>Euthyneura</taxon>
        <taxon>Panpulmonata</taxon>
        <taxon>Sacoglossa</taxon>
        <taxon>Placobranchoidea</taxon>
        <taxon>Plakobranchidae</taxon>
        <taxon>Elysia</taxon>
    </lineage>
</organism>
<dbReference type="PANTHER" id="PTHR24082">
    <property type="entry name" value="NUCLEAR HORMONE RECEPTOR"/>
    <property type="match status" value="1"/>
</dbReference>
<dbReference type="GO" id="GO:0003700">
    <property type="term" value="F:DNA-binding transcription factor activity"/>
    <property type="evidence" value="ECO:0007669"/>
    <property type="project" value="InterPro"/>
</dbReference>
<protein>
    <recommendedName>
        <fullName evidence="14">Nuclear receptor domain-containing protein</fullName>
    </recommendedName>
</protein>
<evidence type="ECO:0000259" key="10">
    <source>
        <dbReference type="PROSITE" id="PS51030"/>
    </source>
</evidence>
<dbReference type="InterPro" id="IPR050234">
    <property type="entry name" value="Nuclear_hormone_rcpt_NR1"/>
</dbReference>
<evidence type="ECO:0000256" key="3">
    <source>
        <dbReference type="ARBA" id="ARBA00022833"/>
    </source>
</evidence>
<dbReference type="Pfam" id="PF00105">
    <property type="entry name" value="zf-C4"/>
    <property type="match status" value="1"/>
</dbReference>
<dbReference type="GO" id="GO:0043565">
    <property type="term" value="F:sequence-specific DNA binding"/>
    <property type="evidence" value="ECO:0007669"/>
    <property type="project" value="InterPro"/>
</dbReference>
<keyword evidence="6" id="KW-0804">Transcription</keyword>
<feature type="region of interest" description="Disordered" evidence="9">
    <location>
        <begin position="556"/>
        <end position="576"/>
    </location>
</feature>
<dbReference type="PROSITE" id="PS51843">
    <property type="entry name" value="NR_LBD"/>
    <property type="match status" value="1"/>
</dbReference>
<keyword evidence="2" id="KW-0863">Zinc-finger</keyword>
<dbReference type="SUPFAM" id="SSF57716">
    <property type="entry name" value="Glucocorticoid receptor-like (DNA-binding domain)"/>
    <property type="match status" value="1"/>
</dbReference>
<evidence type="ECO:0000313" key="13">
    <source>
        <dbReference type="Proteomes" id="UP001283361"/>
    </source>
</evidence>
<keyword evidence="7" id="KW-0675">Receptor</keyword>
<evidence type="ECO:0000256" key="9">
    <source>
        <dbReference type="SAM" id="MobiDB-lite"/>
    </source>
</evidence>
<feature type="compositionally biased region" description="Basic and acidic residues" evidence="9">
    <location>
        <begin position="334"/>
        <end position="345"/>
    </location>
</feature>
<feature type="region of interest" description="Disordered" evidence="9">
    <location>
        <begin position="466"/>
        <end position="495"/>
    </location>
</feature>
<feature type="domain" description="Nuclear receptor" evidence="10">
    <location>
        <begin position="19"/>
        <end position="94"/>
    </location>
</feature>
<evidence type="ECO:0000259" key="11">
    <source>
        <dbReference type="PROSITE" id="PS51843"/>
    </source>
</evidence>
<feature type="compositionally biased region" description="Basic and acidic residues" evidence="9">
    <location>
        <begin position="207"/>
        <end position="216"/>
    </location>
</feature>
<dbReference type="SMART" id="SM00430">
    <property type="entry name" value="HOLI"/>
    <property type="match status" value="1"/>
</dbReference>
<feature type="region of interest" description="Disordered" evidence="9">
    <location>
        <begin position="723"/>
        <end position="787"/>
    </location>
</feature>
<dbReference type="GO" id="GO:0008270">
    <property type="term" value="F:zinc ion binding"/>
    <property type="evidence" value="ECO:0007669"/>
    <property type="project" value="UniProtKB-KW"/>
</dbReference>
<dbReference type="InterPro" id="IPR000536">
    <property type="entry name" value="Nucl_hrmn_rcpt_lig-bd"/>
</dbReference>
<feature type="compositionally biased region" description="Basic and acidic residues" evidence="9">
    <location>
        <begin position="763"/>
        <end position="774"/>
    </location>
</feature>
<evidence type="ECO:0000256" key="8">
    <source>
        <dbReference type="ARBA" id="ARBA00023242"/>
    </source>
</evidence>
<dbReference type="Proteomes" id="UP001283361">
    <property type="component" value="Unassembled WGS sequence"/>
</dbReference>
<dbReference type="InterPro" id="IPR001628">
    <property type="entry name" value="Znf_hrmn_rcpt"/>
</dbReference>
<evidence type="ECO:0000256" key="5">
    <source>
        <dbReference type="ARBA" id="ARBA00023125"/>
    </source>
</evidence>
<evidence type="ECO:0000256" key="6">
    <source>
        <dbReference type="ARBA" id="ARBA00023163"/>
    </source>
</evidence>
<feature type="compositionally biased region" description="Low complexity" evidence="9">
    <location>
        <begin position="478"/>
        <end position="493"/>
    </location>
</feature>
<feature type="region of interest" description="Disordered" evidence="9">
    <location>
        <begin position="316"/>
        <end position="352"/>
    </location>
</feature>
<dbReference type="InterPro" id="IPR035500">
    <property type="entry name" value="NHR-like_dom_sf"/>
</dbReference>
<accession>A0AAE0XZY2</accession>
<dbReference type="InterPro" id="IPR013088">
    <property type="entry name" value="Znf_NHR/GATA"/>
</dbReference>
<feature type="compositionally biased region" description="Basic and acidic residues" evidence="9">
    <location>
        <begin position="562"/>
        <end position="576"/>
    </location>
</feature>
<comment type="caution">
    <text evidence="12">The sequence shown here is derived from an EMBL/GenBank/DDBJ whole genome shotgun (WGS) entry which is preliminary data.</text>
</comment>
<evidence type="ECO:0000256" key="4">
    <source>
        <dbReference type="ARBA" id="ARBA00023015"/>
    </source>
</evidence>
<name>A0AAE0XZY2_9GAST</name>
<keyword evidence="1" id="KW-0479">Metal-binding</keyword>
<dbReference type="SUPFAM" id="SSF48508">
    <property type="entry name" value="Nuclear receptor ligand-binding domain"/>
    <property type="match status" value="1"/>
</dbReference>
<evidence type="ECO:0000313" key="12">
    <source>
        <dbReference type="EMBL" id="KAK3727656.1"/>
    </source>
</evidence>
<keyword evidence="8" id="KW-0539">Nucleus</keyword>
<proteinExistence type="predicted"/>
<keyword evidence="13" id="KW-1185">Reference proteome</keyword>
<dbReference type="PROSITE" id="PS51030">
    <property type="entry name" value="NUCLEAR_REC_DBD_2"/>
    <property type="match status" value="1"/>
</dbReference>